<sequence length="121" mass="13954">MPRERIQHGKLYVDIPNDDPETKGLSETKTVKYHPGDDIPPEAKVREEQSLEVNWNRDGGWVQLSIVAPYQWWEKAVDPDHFDVHGAPYQSVYTDVLSRSEINHLIKTLRRARDAAYGADE</sequence>
<dbReference type="KEGG" id="vg:80019817"/>
<proteinExistence type="predicted"/>
<evidence type="ECO:0000313" key="3">
    <source>
        <dbReference type="Proteomes" id="UP000827768"/>
    </source>
</evidence>
<feature type="compositionally biased region" description="Basic and acidic residues" evidence="1">
    <location>
        <begin position="20"/>
        <end position="41"/>
    </location>
</feature>
<reference evidence="2" key="1">
    <citation type="submission" date="2021-09" db="EMBL/GenBank/DDBJ databases">
        <authorList>
            <person name="Andersen S.H."/>
            <person name="Beall E.A."/>
            <person name="Cappelle B."/>
            <person name="Falteisek K.J."/>
            <person name="Fenske B.A."/>
            <person name="Gansluckner N.W."/>
            <person name="Gilbertson S.M."/>
            <person name="Krings K.J."/>
            <person name="Mobeck M."/>
            <person name="Odeku J.O."/>
            <person name="Poncelet M.E."/>
            <person name="Rohr J.R."/>
            <person name="Rolands L."/>
            <person name="Whipple C.D."/>
            <person name="Whipple E.M."/>
            <person name="Spring A.M."/>
            <person name="Klyczek K."/>
            <person name="Garlena R.A."/>
            <person name="Russell D.A."/>
            <person name="Pope W.H."/>
            <person name="Jacobs-Sera D."/>
            <person name="Hatfull G.F."/>
        </authorList>
    </citation>
    <scope>NUCLEOTIDE SEQUENCE</scope>
</reference>
<name>A0AAE8Y774_9CAUD</name>
<evidence type="ECO:0000313" key="2">
    <source>
        <dbReference type="EMBL" id="UDL15930.1"/>
    </source>
</evidence>
<gene>
    <name evidence="2" type="primary">177</name>
    <name evidence="2" type="ORF">SEA_PUMPERNICKEL_177</name>
</gene>
<dbReference type="GeneID" id="80019817"/>
<organism evidence="2 3">
    <name type="scientific">Microbacterium phage Pumpernickel</name>
    <dbReference type="NCBI Taxonomy" id="2885983"/>
    <lineage>
        <taxon>Viruses</taxon>
        <taxon>Duplodnaviria</taxon>
        <taxon>Heunggongvirae</taxon>
        <taxon>Uroviricota</taxon>
        <taxon>Caudoviricetes</taxon>
        <taxon>Pumpernickelvirus</taxon>
        <taxon>Pumpernickelvirus pumpernickel</taxon>
    </lineage>
</organism>
<keyword evidence="3" id="KW-1185">Reference proteome</keyword>
<dbReference type="RefSeq" id="YP_010755170.1">
    <property type="nucleotide sequence ID" value="NC_073468.1"/>
</dbReference>
<accession>A0AAE8Y774</accession>
<dbReference type="EMBL" id="OK040790">
    <property type="protein sequence ID" value="UDL15930.1"/>
    <property type="molecule type" value="Genomic_DNA"/>
</dbReference>
<feature type="region of interest" description="Disordered" evidence="1">
    <location>
        <begin position="1"/>
        <end position="41"/>
    </location>
</feature>
<evidence type="ECO:0000256" key="1">
    <source>
        <dbReference type="SAM" id="MobiDB-lite"/>
    </source>
</evidence>
<dbReference type="Proteomes" id="UP000827768">
    <property type="component" value="Segment"/>
</dbReference>
<protein>
    <submittedName>
        <fullName evidence="2">Uncharacterized protein</fullName>
    </submittedName>
</protein>